<dbReference type="Pfam" id="PF13091">
    <property type="entry name" value="PLDc_2"/>
    <property type="match status" value="1"/>
</dbReference>
<keyword evidence="9" id="KW-1185">Reference proteome</keyword>
<feature type="domain" description="Phospholipase D-like" evidence="7">
    <location>
        <begin position="105"/>
        <end position="223"/>
    </location>
</feature>
<evidence type="ECO:0000313" key="8">
    <source>
        <dbReference type="EMBL" id="MCQ4165847.1"/>
    </source>
</evidence>
<evidence type="ECO:0000259" key="7">
    <source>
        <dbReference type="Pfam" id="PF13091"/>
    </source>
</evidence>
<comment type="catalytic activity">
    <reaction evidence="1">
        <text>a 1,2-diacyl-sn-glycero-3-phosphocholine + H2O = a 1,2-diacyl-sn-glycero-3-phosphate + choline + H(+)</text>
        <dbReference type="Rhea" id="RHEA:14445"/>
        <dbReference type="ChEBI" id="CHEBI:15354"/>
        <dbReference type="ChEBI" id="CHEBI:15377"/>
        <dbReference type="ChEBI" id="CHEBI:15378"/>
        <dbReference type="ChEBI" id="CHEBI:57643"/>
        <dbReference type="ChEBI" id="CHEBI:58608"/>
        <dbReference type="EC" id="3.1.4.4"/>
    </reaction>
</comment>
<evidence type="ECO:0000256" key="2">
    <source>
        <dbReference type="ARBA" id="ARBA00008664"/>
    </source>
</evidence>
<keyword evidence="5" id="KW-0442">Lipid degradation</keyword>
<dbReference type="InterPro" id="IPR051406">
    <property type="entry name" value="PLD_domain"/>
</dbReference>
<keyword evidence="4" id="KW-0378">Hydrolase</keyword>
<accession>A0ABT1QU73</accession>
<dbReference type="RefSeq" id="WP_255915037.1">
    <property type="nucleotide sequence ID" value="NZ_JANFQO010000012.1"/>
</dbReference>
<dbReference type="SUPFAM" id="SSF56024">
    <property type="entry name" value="Phospholipase D/nuclease"/>
    <property type="match status" value="1"/>
</dbReference>
<gene>
    <name evidence="8" type="ORF">NM961_14085</name>
</gene>
<evidence type="ECO:0000256" key="1">
    <source>
        <dbReference type="ARBA" id="ARBA00000798"/>
    </source>
</evidence>
<protein>
    <recommendedName>
        <fullName evidence="3">phospholipase D</fullName>
        <ecNumber evidence="3">3.1.4.4</ecNumber>
    </recommendedName>
</protein>
<dbReference type="PANTHER" id="PTHR43856">
    <property type="entry name" value="CARDIOLIPIN HYDROLASE"/>
    <property type="match status" value="1"/>
</dbReference>
<evidence type="ECO:0000256" key="3">
    <source>
        <dbReference type="ARBA" id="ARBA00012027"/>
    </source>
</evidence>
<reference evidence="8" key="1">
    <citation type="submission" date="2022-07" db="EMBL/GenBank/DDBJ databases">
        <title>Tahibacter sp., a new gammaproteobacterium isolated from the silt sample collected at pig farm.</title>
        <authorList>
            <person name="Chen H."/>
        </authorList>
    </citation>
    <scope>NUCLEOTIDE SEQUENCE</scope>
    <source>
        <strain evidence="8">P2K</strain>
    </source>
</reference>
<name>A0ABT1QU73_9GAMM</name>
<comment type="similarity">
    <text evidence="2">Belongs to the phospholipase D family.</text>
</comment>
<evidence type="ECO:0000256" key="5">
    <source>
        <dbReference type="ARBA" id="ARBA00022963"/>
    </source>
</evidence>
<evidence type="ECO:0000313" key="9">
    <source>
        <dbReference type="Proteomes" id="UP001165498"/>
    </source>
</evidence>
<proteinExistence type="inferred from homology"/>
<evidence type="ECO:0000256" key="4">
    <source>
        <dbReference type="ARBA" id="ARBA00022801"/>
    </source>
</evidence>
<dbReference type="EMBL" id="JANFQO010000012">
    <property type="protein sequence ID" value="MCQ4165847.1"/>
    <property type="molecule type" value="Genomic_DNA"/>
</dbReference>
<organism evidence="8 9">
    <name type="scientific">Tahibacter harae</name>
    <dbReference type="NCBI Taxonomy" id="2963937"/>
    <lineage>
        <taxon>Bacteria</taxon>
        <taxon>Pseudomonadati</taxon>
        <taxon>Pseudomonadota</taxon>
        <taxon>Gammaproteobacteria</taxon>
        <taxon>Lysobacterales</taxon>
        <taxon>Rhodanobacteraceae</taxon>
        <taxon>Tahibacter</taxon>
    </lineage>
</organism>
<dbReference type="InterPro" id="IPR025202">
    <property type="entry name" value="PLD-like_dom"/>
</dbReference>
<dbReference type="Proteomes" id="UP001165498">
    <property type="component" value="Unassembled WGS sequence"/>
</dbReference>
<evidence type="ECO:0000256" key="6">
    <source>
        <dbReference type="ARBA" id="ARBA00023098"/>
    </source>
</evidence>
<sequence>MNFEQLDQTLRASAADQRLDNEEKFQLREIGAQLQTEQLRRLRNTAFAIARERIEAEPAQAAALLRWLEQVVKTLDLCSSVAAAAHSAYFTPGDACLRKLRELCGGARRQIDICVFTLADDRLSEAVLAAHERGVQVRIVTDDDKRHDEGSDILSLARAGIAVRTDRSPAHMHHKFAVFDGRLLANGSFNWTRSASHSNDENLIVSNDAYLVRCFAGQFDLLWQRYTG</sequence>
<keyword evidence="6" id="KW-0443">Lipid metabolism</keyword>
<dbReference type="PANTHER" id="PTHR43856:SF1">
    <property type="entry name" value="MITOCHONDRIAL CARDIOLIPIN HYDROLASE"/>
    <property type="match status" value="1"/>
</dbReference>
<dbReference type="Gene3D" id="3.30.870.10">
    <property type="entry name" value="Endonuclease Chain A"/>
    <property type="match status" value="1"/>
</dbReference>
<comment type="caution">
    <text evidence="8">The sequence shown here is derived from an EMBL/GenBank/DDBJ whole genome shotgun (WGS) entry which is preliminary data.</text>
</comment>
<dbReference type="EC" id="3.1.4.4" evidence="3"/>
<dbReference type="CDD" id="cd09171">
    <property type="entry name" value="PLDc_vPLD6_like"/>
    <property type="match status" value="1"/>
</dbReference>